<gene>
    <name evidence="2" type="ORF">NKR19_g5864</name>
</gene>
<evidence type="ECO:0000313" key="2">
    <source>
        <dbReference type="EMBL" id="KAJ9148819.1"/>
    </source>
</evidence>
<proteinExistence type="predicted"/>
<name>A0AA38VFI4_9PEZI</name>
<dbReference type="EMBL" id="JANBVN010000084">
    <property type="protein sequence ID" value="KAJ9148819.1"/>
    <property type="molecule type" value="Genomic_DNA"/>
</dbReference>
<accession>A0AA38VFI4</accession>
<sequence length="234" mass="25588">MYDHRYQKTRDPVRSPTDKLVIVRLVLGWVTTGESLMFKMHSTKALAAVMLVSNSALAAPRDQATLMKSSNTTADDAPLPPTDAITTLKPHNPAANINITLITVNNGECAGPDCAHLCGDSSFLDYTTDASPAADDCLVIVRNIQIVGKWDVNGRRRRLVQWGRCGFWVEPAAARASPWFNVGNMDIMDLIRDSVGKFAGLHGGMVAAGGTMRYEGMYGVSVYAIPVRWRIEHI</sequence>
<dbReference type="Proteomes" id="UP001174691">
    <property type="component" value="Unassembled WGS sequence"/>
</dbReference>
<evidence type="ECO:0000313" key="3">
    <source>
        <dbReference type="Proteomes" id="UP001174691"/>
    </source>
</evidence>
<dbReference type="AlphaFoldDB" id="A0AA38VFI4"/>
<comment type="caution">
    <text evidence="2">The sequence shown here is derived from an EMBL/GenBank/DDBJ whole genome shotgun (WGS) entry which is preliminary data.</text>
</comment>
<dbReference type="InterPro" id="IPR029226">
    <property type="entry name" value="Ecp2-like"/>
</dbReference>
<evidence type="ECO:0000259" key="1">
    <source>
        <dbReference type="Pfam" id="PF14856"/>
    </source>
</evidence>
<reference evidence="2" key="1">
    <citation type="submission" date="2022-07" db="EMBL/GenBank/DDBJ databases">
        <title>Fungi with potential for degradation of polypropylene.</title>
        <authorList>
            <person name="Gostincar C."/>
        </authorList>
    </citation>
    <scope>NUCLEOTIDE SEQUENCE</scope>
    <source>
        <strain evidence="2">EXF-13287</strain>
    </source>
</reference>
<organism evidence="2 3">
    <name type="scientific">Coniochaeta hoffmannii</name>
    <dbReference type="NCBI Taxonomy" id="91930"/>
    <lineage>
        <taxon>Eukaryota</taxon>
        <taxon>Fungi</taxon>
        <taxon>Dikarya</taxon>
        <taxon>Ascomycota</taxon>
        <taxon>Pezizomycotina</taxon>
        <taxon>Sordariomycetes</taxon>
        <taxon>Sordariomycetidae</taxon>
        <taxon>Coniochaetales</taxon>
        <taxon>Coniochaetaceae</taxon>
        <taxon>Coniochaeta</taxon>
    </lineage>
</organism>
<keyword evidence="3" id="KW-1185">Reference proteome</keyword>
<protein>
    <recommendedName>
        <fullName evidence="1">Ecp2 effector protein-like domain-containing protein</fullName>
    </recommendedName>
</protein>
<dbReference type="Pfam" id="PF14856">
    <property type="entry name" value="Hce2"/>
    <property type="match status" value="1"/>
</dbReference>
<feature type="domain" description="Ecp2 effector protein-like" evidence="1">
    <location>
        <begin position="118"/>
        <end position="212"/>
    </location>
</feature>